<gene>
    <name evidence="1" type="ORF">SELMODRAFT_126470</name>
</gene>
<evidence type="ECO:0000313" key="2">
    <source>
        <dbReference type="Proteomes" id="UP000001514"/>
    </source>
</evidence>
<reference evidence="1 2" key="1">
    <citation type="journal article" date="2011" name="Science">
        <title>The Selaginella genome identifies genetic changes associated with the evolution of vascular plants.</title>
        <authorList>
            <person name="Banks J.A."/>
            <person name="Nishiyama T."/>
            <person name="Hasebe M."/>
            <person name="Bowman J.L."/>
            <person name="Gribskov M."/>
            <person name="dePamphilis C."/>
            <person name="Albert V.A."/>
            <person name="Aono N."/>
            <person name="Aoyama T."/>
            <person name="Ambrose B.A."/>
            <person name="Ashton N.W."/>
            <person name="Axtell M.J."/>
            <person name="Barker E."/>
            <person name="Barker M.S."/>
            <person name="Bennetzen J.L."/>
            <person name="Bonawitz N.D."/>
            <person name="Chapple C."/>
            <person name="Cheng C."/>
            <person name="Correa L.G."/>
            <person name="Dacre M."/>
            <person name="DeBarry J."/>
            <person name="Dreyer I."/>
            <person name="Elias M."/>
            <person name="Engstrom E.M."/>
            <person name="Estelle M."/>
            <person name="Feng L."/>
            <person name="Finet C."/>
            <person name="Floyd S.K."/>
            <person name="Frommer W.B."/>
            <person name="Fujita T."/>
            <person name="Gramzow L."/>
            <person name="Gutensohn M."/>
            <person name="Harholt J."/>
            <person name="Hattori M."/>
            <person name="Heyl A."/>
            <person name="Hirai T."/>
            <person name="Hiwatashi Y."/>
            <person name="Ishikawa M."/>
            <person name="Iwata M."/>
            <person name="Karol K.G."/>
            <person name="Koehler B."/>
            <person name="Kolukisaoglu U."/>
            <person name="Kubo M."/>
            <person name="Kurata T."/>
            <person name="Lalonde S."/>
            <person name="Li K."/>
            <person name="Li Y."/>
            <person name="Litt A."/>
            <person name="Lyons E."/>
            <person name="Manning G."/>
            <person name="Maruyama T."/>
            <person name="Michael T.P."/>
            <person name="Mikami K."/>
            <person name="Miyazaki S."/>
            <person name="Morinaga S."/>
            <person name="Murata T."/>
            <person name="Mueller-Roeber B."/>
            <person name="Nelson D.R."/>
            <person name="Obara M."/>
            <person name="Oguri Y."/>
            <person name="Olmstead R.G."/>
            <person name="Onodera N."/>
            <person name="Petersen B.L."/>
            <person name="Pils B."/>
            <person name="Prigge M."/>
            <person name="Rensing S.A."/>
            <person name="Riano-Pachon D.M."/>
            <person name="Roberts A.W."/>
            <person name="Sato Y."/>
            <person name="Scheller H.V."/>
            <person name="Schulz B."/>
            <person name="Schulz C."/>
            <person name="Shakirov E.V."/>
            <person name="Shibagaki N."/>
            <person name="Shinohara N."/>
            <person name="Shippen D.E."/>
            <person name="Soerensen I."/>
            <person name="Sotooka R."/>
            <person name="Sugimoto N."/>
            <person name="Sugita M."/>
            <person name="Sumikawa N."/>
            <person name="Tanurdzic M."/>
            <person name="Theissen G."/>
            <person name="Ulvskov P."/>
            <person name="Wakazuki S."/>
            <person name="Weng J.K."/>
            <person name="Willats W.W."/>
            <person name="Wipf D."/>
            <person name="Wolf P.G."/>
            <person name="Yang L."/>
            <person name="Zimmer A.D."/>
            <person name="Zhu Q."/>
            <person name="Mitros T."/>
            <person name="Hellsten U."/>
            <person name="Loque D."/>
            <person name="Otillar R."/>
            <person name="Salamov A."/>
            <person name="Schmutz J."/>
            <person name="Shapiro H."/>
            <person name="Lindquist E."/>
            <person name="Lucas S."/>
            <person name="Rokhsar D."/>
            <person name="Grigoriev I.V."/>
        </authorList>
    </citation>
    <scope>NUCLEOTIDE SEQUENCE [LARGE SCALE GENOMIC DNA]</scope>
</reference>
<evidence type="ECO:0008006" key="3">
    <source>
        <dbReference type="Google" id="ProtNLM"/>
    </source>
</evidence>
<sequence length="308" mass="34192">MAAASCFGDYGVEVSSDHSASLGRKAAAMNQNSVSCLYRTKLAGQCRIVTVTWSKNVIGQGLNVGVDDGKFGCKVELRPWLFWKKHGSKGFELGNRQVEVFWDLSSAKYSPGGGPEPVASFLVAIVCEEEIVLQLGDQHHPGKGLSSSREAWKRLRAAKPASIKASLLSRREHLYGKKFFATKASFCEGGELHEVIIDGKPSLKEPRLCIRIDRKVVVQVKRLAWKFRGNQTIVIDGQQVEVFWDVHNWLFSGGGNAPANSAVFMFQMCSSSGEEIKQPWLSQQQQQQQQQRDSSTGFSLFLYACRND</sequence>
<dbReference type="InterPro" id="IPR008586">
    <property type="entry name" value="DUF868_pln"/>
</dbReference>
<dbReference type="Gramene" id="EFJ11314">
    <property type="protein sequence ID" value="EFJ11314"/>
    <property type="gene ID" value="SELMODRAFT_126470"/>
</dbReference>
<dbReference type="InParanoid" id="D8SWL3"/>
<dbReference type="HOGENOM" id="CLU_042471_1_0_1"/>
<organism evidence="2">
    <name type="scientific">Selaginella moellendorffii</name>
    <name type="common">Spikemoss</name>
    <dbReference type="NCBI Taxonomy" id="88036"/>
    <lineage>
        <taxon>Eukaryota</taxon>
        <taxon>Viridiplantae</taxon>
        <taxon>Streptophyta</taxon>
        <taxon>Embryophyta</taxon>
        <taxon>Tracheophyta</taxon>
        <taxon>Lycopodiopsida</taxon>
        <taxon>Selaginellales</taxon>
        <taxon>Selaginellaceae</taxon>
        <taxon>Selaginella</taxon>
    </lineage>
</organism>
<dbReference type="eggNOG" id="ENOG502QRM5">
    <property type="taxonomic scope" value="Eukaryota"/>
</dbReference>
<keyword evidence="2" id="KW-1185">Reference proteome</keyword>
<accession>D8SWL3</accession>
<dbReference type="PANTHER" id="PTHR31972">
    <property type="entry name" value="EXPRESSED PROTEIN"/>
    <property type="match status" value="1"/>
</dbReference>
<dbReference type="PANTHER" id="PTHR31972:SF74">
    <property type="entry name" value="EXPRESSED PROTEIN"/>
    <property type="match status" value="1"/>
</dbReference>
<dbReference type="KEGG" id="smo:SELMODRAFT_126470"/>
<dbReference type="EMBL" id="GL377648">
    <property type="protein sequence ID" value="EFJ11314.1"/>
    <property type="molecule type" value="Genomic_DNA"/>
</dbReference>
<evidence type="ECO:0000313" key="1">
    <source>
        <dbReference type="EMBL" id="EFJ11314.1"/>
    </source>
</evidence>
<dbReference type="OMA" id="THADLCI"/>
<dbReference type="STRING" id="88036.D8SWL3"/>
<name>D8SWL3_SELML</name>
<dbReference type="AlphaFoldDB" id="D8SWL3"/>
<proteinExistence type="predicted"/>
<protein>
    <recommendedName>
        <fullName evidence="3">DUF868 domain-containing protein</fullName>
    </recommendedName>
</protein>
<dbReference type="Proteomes" id="UP000001514">
    <property type="component" value="Unassembled WGS sequence"/>
</dbReference>
<dbReference type="Pfam" id="PF05910">
    <property type="entry name" value="DUF868"/>
    <property type="match status" value="1"/>
</dbReference>